<dbReference type="InterPro" id="IPR013320">
    <property type="entry name" value="ConA-like_dom_sf"/>
</dbReference>
<evidence type="ECO:0000259" key="8">
    <source>
        <dbReference type="Pfam" id="PF17851"/>
    </source>
</evidence>
<dbReference type="SUPFAM" id="SSF75005">
    <property type="entry name" value="Arabinanase/levansucrase/invertase"/>
    <property type="match status" value="1"/>
</dbReference>
<accession>A0A7W4WBH0</accession>
<keyword evidence="7" id="KW-0732">Signal</keyword>
<evidence type="ECO:0000256" key="3">
    <source>
        <dbReference type="ARBA" id="ARBA00023295"/>
    </source>
</evidence>
<name>A0A7W4WBH0_9GAMM</name>
<proteinExistence type="inferred from homology"/>
<dbReference type="SUPFAM" id="SSF49899">
    <property type="entry name" value="Concanavalin A-like lectins/glucanases"/>
    <property type="match status" value="1"/>
</dbReference>
<evidence type="ECO:0000256" key="7">
    <source>
        <dbReference type="SAM" id="SignalP"/>
    </source>
</evidence>
<evidence type="ECO:0000313" key="10">
    <source>
        <dbReference type="Proteomes" id="UP000535937"/>
    </source>
</evidence>
<keyword evidence="2 6" id="KW-0378">Hydrolase</keyword>
<evidence type="ECO:0000256" key="2">
    <source>
        <dbReference type="ARBA" id="ARBA00022801"/>
    </source>
</evidence>
<feature type="active site" description="Proton donor" evidence="4">
    <location>
        <position position="214"/>
    </location>
</feature>
<keyword evidence="3 6" id="KW-0326">Glycosidase</keyword>
<evidence type="ECO:0000256" key="6">
    <source>
        <dbReference type="RuleBase" id="RU361187"/>
    </source>
</evidence>
<comment type="caution">
    <text evidence="9">The sequence shown here is derived from an EMBL/GenBank/DDBJ whole genome shotgun (WGS) entry which is preliminary data.</text>
</comment>
<gene>
    <name evidence="9" type="ORF">FHS09_002036</name>
</gene>
<dbReference type="Gene3D" id="2.60.120.200">
    <property type="match status" value="1"/>
</dbReference>
<evidence type="ECO:0000256" key="1">
    <source>
        <dbReference type="ARBA" id="ARBA00009865"/>
    </source>
</evidence>
<evidence type="ECO:0000313" key="9">
    <source>
        <dbReference type="EMBL" id="MBB3061203.1"/>
    </source>
</evidence>
<feature type="chain" id="PRO_5030908652" evidence="7">
    <location>
        <begin position="22"/>
        <end position="540"/>
    </location>
</feature>
<dbReference type="PANTHER" id="PTHR42812">
    <property type="entry name" value="BETA-XYLOSIDASE"/>
    <property type="match status" value="1"/>
</dbReference>
<organism evidence="9 10">
    <name type="scientific">Microbulbifer rhizosphaerae</name>
    <dbReference type="NCBI Taxonomy" id="1562603"/>
    <lineage>
        <taxon>Bacteria</taxon>
        <taxon>Pseudomonadati</taxon>
        <taxon>Pseudomonadota</taxon>
        <taxon>Gammaproteobacteria</taxon>
        <taxon>Cellvibrionales</taxon>
        <taxon>Microbulbiferaceae</taxon>
        <taxon>Microbulbifer</taxon>
    </lineage>
</organism>
<dbReference type="Pfam" id="PF17851">
    <property type="entry name" value="GH43_C2"/>
    <property type="match status" value="1"/>
</dbReference>
<protein>
    <submittedName>
        <fullName evidence="9">Beta-xylosidase</fullName>
    </submittedName>
</protein>
<dbReference type="InterPro" id="IPR023296">
    <property type="entry name" value="Glyco_hydro_beta-prop_sf"/>
</dbReference>
<evidence type="ECO:0000256" key="5">
    <source>
        <dbReference type="PIRSR" id="PIRSR606710-2"/>
    </source>
</evidence>
<dbReference type="AlphaFoldDB" id="A0A7W4WBH0"/>
<dbReference type="PANTHER" id="PTHR42812:SF12">
    <property type="entry name" value="BETA-XYLOSIDASE-RELATED"/>
    <property type="match status" value="1"/>
</dbReference>
<feature type="active site" description="Proton acceptor" evidence="4">
    <location>
        <position position="46"/>
    </location>
</feature>
<dbReference type="Proteomes" id="UP000535937">
    <property type="component" value="Unassembled WGS sequence"/>
</dbReference>
<dbReference type="EMBL" id="JACHWZ010000008">
    <property type="protein sequence ID" value="MBB3061203.1"/>
    <property type="molecule type" value="Genomic_DNA"/>
</dbReference>
<keyword evidence="10" id="KW-1185">Reference proteome</keyword>
<comment type="similarity">
    <text evidence="1 6">Belongs to the glycosyl hydrolase 43 family.</text>
</comment>
<dbReference type="CDD" id="cd09001">
    <property type="entry name" value="GH43_FsAxh1-like"/>
    <property type="match status" value="1"/>
</dbReference>
<feature type="signal peptide" evidence="7">
    <location>
        <begin position="1"/>
        <end position="21"/>
    </location>
</feature>
<reference evidence="9 10" key="1">
    <citation type="submission" date="2020-08" db="EMBL/GenBank/DDBJ databases">
        <title>Genomic Encyclopedia of Type Strains, Phase III (KMG-III): the genomes of soil and plant-associated and newly described type strains.</title>
        <authorList>
            <person name="Whitman W."/>
        </authorList>
    </citation>
    <scope>NUCLEOTIDE SEQUENCE [LARGE SCALE GENOMIC DNA]</scope>
    <source>
        <strain evidence="9 10">CECT 8799</strain>
    </source>
</reference>
<dbReference type="Gene3D" id="2.115.10.20">
    <property type="entry name" value="Glycosyl hydrolase domain, family 43"/>
    <property type="match status" value="1"/>
</dbReference>
<feature type="site" description="Important for catalytic activity, responsible for pKa modulation of the active site Glu and correct orientation of both the proton donor and substrate" evidence="5">
    <location>
        <position position="154"/>
    </location>
</feature>
<dbReference type="Pfam" id="PF04616">
    <property type="entry name" value="Glyco_hydro_43"/>
    <property type="match status" value="1"/>
</dbReference>
<dbReference type="GO" id="GO:0005975">
    <property type="term" value="P:carbohydrate metabolic process"/>
    <property type="evidence" value="ECO:0007669"/>
    <property type="project" value="InterPro"/>
</dbReference>
<dbReference type="GO" id="GO:0004553">
    <property type="term" value="F:hydrolase activity, hydrolyzing O-glycosyl compounds"/>
    <property type="evidence" value="ECO:0007669"/>
    <property type="project" value="InterPro"/>
</dbReference>
<dbReference type="RefSeq" id="WP_183459372.1">
    <property type="nucleotide sequence ID" value="NZ_JACHWZ010000008.1"/>
</dbReference>
<dbReference type="PROSITE" id="PS51257">
    <property type="entry name" value="PROKAR_LIPOPROTEIN"/>
    <property type="match status" value="1"/>
</dbReference>
<sequence>MSKRFFLVMLAALTAACGQKAGSDHVPASVDTQTYTNPIIHADYSDPDAVRVGDDFYMVSSSFNSAPGLPILHSRDLVNWQLIGHVFQQQVPLDVFSRPQHGKGAWAPSIRYHDGKFWVFYPDPDFGIYVTTAENPTGPWSEPVLMLEGKGIIDPAPLWDDDGQAYLLHAWAASRAGFNNVLTLHKMSADGTKVLDEGKVIIDGGDYPLHHTVEGPKFYKRNGYYYVFAPAGGVEMGWQTVFRTRDIEGPYEHRVVLAQGNTAINGPHQGAWVTTPGGEDWYLHFQYKEAYGRIVHLQPMQWRDDWPVIGADEDGDGKGEPVLSYRKPDVAQPSADFRIATSDEFGSVKLGPQWQWNANWRDDWYSLGDREGWLRLAAQPLPADAQVTNLWEMPSLLLQKFPDREFQVTTKLQLGGEQPLDAGLLIYGYDYAWLGLRSGDAGYQLVHEACPGAMKGCVLRETVVANLEEPMIEVRATVREGARVLFAYRTGGETFTDFNEGLLAKPGRWVGAHFGIFARSGSPTGGGYADFDYVRVQESK</sequence>
<dbReference type="InterPro" id="IPR006710">
    <property type="entry name" value="Glyco_hydro_43"/>
</dbReference>
<feature type="domain" description="Beta-xylosidase C-terminal Concanavalin A-like" evidence="8">
    <location>
        <begin position="342"/>
        <end position="537"/>
    </location>
</feature>
<dbReference type="InterPro" id="IPR051795">
    <property type="entry name" value="Glycosyl_Hydrlase_43"/>
</dbReference>
<dbReference type="InterPro" id="IPR041542">
    <property type="entry name" value="GH43_C2"/>
</dbReference>
<evidence type="ECO:0000256" key="4">
    <source>
        <dbReference type="PIRSR" id="PIRSR606710-1"/>
    </source>
</evidence>